<evidence type="ECO:0000313" key="14">
    <source>
        <dbReference type="EMBL" id="ROS44501.1"/>
    </source>
</evidence>
<feature type="transmembrane region" description="Helical" evidence="12">
    <location>
        <begin position="319"/>
        <end position="336"/>
    </location>
</feature>
<dbReference type="Pfam" id="PF07690">
    <property type="entry name" value="MFS_1"/>
    <property type="match status" value="1"/>
</dbReference>
<dbReference type="AlphaFoldDB" id="A0A3N2H6F5"/>
<feature type="transmembrane region" description="Helical" evidence="12">
    <location>
        <begin position="413"/>
        <end position="431"/>
    </location>
</feature>
<dbReference type="InterPro" id="IPR011701">
    <property type="entry name" value="MFS"/>
</dbReference>
<feature type="transmembrane region" description="Helical" evidence="12">
    <location>
        <begin position="165"/>
        <end position="189"/>
    </location>
</feature>
<dbReference type="GeneID" id="301848189"/>
<evidence type="ECO:0000256" key="12">
    <source>
        <dbReference type="SAM" id="Phobius"/>
    </source>
</evidence>
<dbReference type="PROSITE" id="PS50850">
    <property type="entry name" value="MFS"/>
    <property type="match status" value="1"/>
</dbReference>
<evidence type="ECO:0000256" key="3">
    <source>
        <dbReference type="ARBA" id="ARBA00022448"/>
    </source>
</evidence>
<dbReference type="InterPro" id="IPR036259">
    <property type="entry name" value="MFS_trans_sf"/>
</dbReference>
<evidence type="ECO:0000256" key="4">
    <source>
        <dbReference type="ARBA" id="ARBA00022475"/>
    </source>
</evidence>
<dbReference type="EMBL" id="RKHY01000001">
    <property type="protein sequence ID" value="ROS44501.1"/>
    <property type="molecule type" value="Genomic_DNA"/>
</dbReference>
<evidence type="ECO:0000256" key="5">
    <source>
        <dbReference type="ARBA" id="ARBA00022692"/>
    </source>
</evidence>
<keyword evidence="8 12" id="KW-0472">Membrane</keyword>
<dbReference type="PANTHER" id="PTHR43528:SF1">
    <property type="entry name" value="ALPHA-KETOGLUTARATE PERMEASE"/>
    <property type="match status" value="1"/>
</dbReference>
<feature type="transmembrane region" description="Helical" evidence="12">
    <location>
        <begin position="201"/>
        <end position="220"/>
    </location>
</feature>
<dbReference type="GO" id="GO:0005886">
    <property type="term" value="C:plasma membrane"/>
    <property type="evidence" value="ECO:0007669"/>
    <property type="project" value="UniProtKB-SubCell"/>
</dbReference>
<accession>A0A3N2H6F5</accession>
<comment type="subcellular location">
    <subcellularLocation>
        <location evidence="1">Cell membrane</location>
        <topology evidence="1">Multi-pass membrane protein</topology>
    </subcellularLocation>
</comment>
<evidence type="ECO:0000259" key="13">
    <source>
        <dbReference type="PROSITE" id="PS50850"/>
    </source>
</evidence>
<protein>
    <recommendedName>
        <fullName evidence="10">Putative proline/betaine transporter</fullName>
    </recommendedName>
</protein>
<evidence type="ECO:0000256" key="11">
    <source>
        <dbReference type="SAM" id="MobiDB-lite"/>
    </source>
</evidence>
<feature type="region of interest" description="Disordered" evidence="11">
    <location>
        <begin position="1"/>
        <end position="21"/>
    </location>
</feature>
<dbReference type="GO" id="GO:0015293">
    <property type="term" value="F:symporter activity"/>
    <property type="evidence" value="ECO:0007669"/>
    <property type="project" value="UniProtKB-KW"/>
</dbReference>
<evidence type="ECO:0000256" key="1">
    <source>
        <dbReference type="ARBA" id="ARBA00004651"/>
    </source>
</evidence>
<keyword evidence="6" id="KW-0769">Symport</keyword>
<feature type="transmembrane region" description="Helical" evidence="12">
    <location>
        <begin position="291"/>
        <end position="312"/>
    </location>
</feature>
<comment type="similarity">
    <text evidence="2">Belongs to the major facilitator superfamily. Metabolite:H+ Symporter (MHS) family (TC 2.A.1.6) family.</text>
</comment>
<feature type="transmembrane region" description="Helical" evidence="12">
    <location>
        <begin position="29"/>
        <end position="47"/>
    </location>
</feature>
<evidence type="ECO:0000256" key="9">
    <source>
        <dbReference type="ARBA" id="ARBA00037295"/>
    </source>
</evidence>
<dbReference type="FunFam" id="1.20.1250.20:FF:000001">
    <property type="entry name" value="Dicarboxylate MFS transporter"/>
    <property type="match status" value="1"/>
</dbReference>
<comment type="function">
    <text evidence="9">May be a proton symporter involved in the uptake of osmolytes such as proline and glycine betaine.</text>
</comment>
<keyword evidence="4" id="KW-1003">Cell membrane</keyword>
<dbReference type="Gene3D" id="1.20.1250.20">
    <property type="entry name" value="MFS general substrate transporter like domains"/>
    <property type="match status" value="2"/>
</dbReference>
<keyword evidence="5 12" id="KW-0812">Transmembrane</keyword>
<feature type="transmembrane region" description="Helical" evidence="12">
    <location>
        <begin position="382"/>
        <end position="401"/>
    </location>
</feature>
<dbReference type="InterPro" id="IPR020846">
    <property type="entry name" value="MFS_dom"/>
</dbReference>
<dbReference type="PROSITE" id="PS00217">
    <property type="entry name" value="SUGAR_TRANSPORT_2"/>
    <property type="match status" value="1"/>
</dbReference>
<evidence type="ECO:0000256" key="7">
    <source>
        <dbReference type="ARBA" id="ARBA00022989"/>
    </source>
</evidence>
<dbReference type="SUPFAM" id="SSF103473">
    <property type="entry name" value="MFS general substrate transporter"/>
    <property type="match status" value="1"/>
</dbReference>
<feature type="transmembrane region" description="Helical" evidence="12">
    <location>
        <begin position="67"/>
        <end position="89"/>
    </location>
</feature>
<dbReference type="InterPro" id="IPR005829">
    <property type="entry name" value="Sugar_transporter_CS"/>
</dbReference>
<feature type="transmembrane region" description="Helical" evidence="12">
    <location>
        <begin position="124"/>
        <end position="144"/>
    </location>
</feature>
<feature type="transmembrane region" description="Helical" evidence="12">
    <location>
        <begin position="253"/>
        <end position="271"/>
    </location>
</feature>
<evidence type="ECO:0000256" key="6">
    <source>
        <dbReference type="ARBA" id="ARBA00022847"/>
    </source>
</evidence>
<dbReference type="PANTHER" id="PTHR43528">
    <property type="entry name" value="ALPHA-KETOGLUTARATE PERMEASE"/>
    <property type="match status" value="1"/>
</dbReference>
<dbReference type="InterPro" id="IPR051084">
    <property type="entry name" value="H+-coupled_symporters"/>
</dbReference>
<gene>
    <name evidence="14" type="ORF">EDD35_6946</name>
</gene>
<keyword evidence="15" id="KW-1185">Reference proteome</keyword>
<evidence type="ECO:0000256" key="8">
    <source>
        <dbReference type="ARBA" id="ARBA00023136"/>
    </source>
</evidence>
<feature type="domain" description="Major facilitator superfamily (MFS) profile" evidence="13">
    <location>
        <begin position="29"/>
        <end position="436"/>
    </location>
</feature>
<dbReference type="RefSeq" id="WP_228684574.1">
    <property type="nucleotide sequence ID" value="NZ_RKHY01000001.1"/>
</dbReference>
<keyword evidence="3" id="KW-0813">Transport</keyword>
<dbReference type="Proteomes" id="UP000274843">
    <property type="component" value="Unassembled WGS sequence"/>
</dbReference>
<feature type="transmembrane region" description="Helical" evidence="12">
    <location>
        <begin position="342"/>
        <end position="370"/>
    </location>
</feature>
<comment type="caution">
    <text evidence="14">The sequence shown here is derived from an EMBL/GenBank/DDBJ whole genome shotgun (WGS) entry which is preliminary data.</text>
</comment>
<keyword evidence="7 12" id="KW-1133">Transmembrane helix</keyword>
<evidence type="ECO:0000256" key="10">
    <source>
        <dbReference type="ARBA" id="ARBA00039918"/>
    </source>
</evidence>
<name>A0A3N2H6F5_9PSEU</name>
<sequence>MSAEENTVAVDRTGGDVHPTRTTREHKKAIFAGALGNAIEFLDWGIYASLAPVFADQFFPEGDAVAAFLSTLAIFAVGFFVRPLGAVVLGAYADRHGRKKALALTVTLMSAGGFVIAVCPTYAHIGVLAPVVLLVARLVQGFSAGGEWPSSVSYIVESAPPRRRAFAGSFQQVSTAAGVLLASLLALVVTSVLNDQQMHAFGWRIAFAVVAALGLTVLWLRARTRETEHFDNAELSGKPHRPVKTLFAEHKLGLLRVVGITVPGTILYYLWITNMPGYASTTTGLSLDQALLANSLAVVAFMLLLPLGGLVSDRFGRRSTFMFFLVGFALFAWPAYRLLEGGGFWTLLLVELIGVVFLVGNSANVAAIYAELFPTSVRTTGTGIPYATTVAVFGGTAPYFTTWLASIGQQDKIWIYVVASVAVGMVTIMTMPDGAKKRALD</sequence>
<proteinExistence type="inferred from homology"/>
<evidence type="ECO:0000256" key="2">
    <source>
        <dbReference type="ARBA" id="ARBA00008240"/>
    </source>
</evidence>
<evidence type="ECO:0000313" key="15">
    <source>
        <dbReference type="Proteomes" id="UP000274843"/>
    </source>
</evidence>
<organism evidence="14 15">
    <name type="scientific">Amycolatopsis thermoflava</name>
    <dbReference type="NCBI Taxonomy" id="84480"/>
    <lineage>
        <taxon>Bacteria</taxon>
        <taxon>Bacillati</taxon>
        <taxon>Actinomycetota</taxon>
        <taxon>Actinomycetes</taxon>
        <taxon>Pseudonocardiales</taxon>
        <taxon>Pseudonocardiaceae</taxon>
        <taxon>Amycolatopsis</taxon>
        <taxon>Amycolatopsis methanolica group</taxon>
    </lineage>
</organism>
<reference evidence="14 15" key="1">
    <citation type="submission" date="2018-11" db="EMBL/GenBank/DDBJ databases">
        <title>Sequencing the genomes of 1000 actinobacteria strains.</title>
        <authorList>
            <person name="Klenk H.-P."/>
        </authorList>
    </citation>
    <scope>NUCLEOTIDE SEQUENCE [LARGE SCALE GENOMIC DNA]</scope>
    <source>
        <strain evidence="14 15">DSM 44348</strain>
    </source>
</reference>